<keyword evidence="7 8" id="KW-0066">ATP synthesis</keyword>
<dbReference type="NCBIfam" id="NF004402">
    <property type="entry name" value="PRK05758.2-2"/>
    <property type="match status" value="1"/>
</dbReference>
<keyword evidence="8" id="KW-1003">Cell membrane</keyword>
<evidence type="ECO:0000256" key="1">
    <source>
        <dbReference type="ARBA" id="ARBA00004370"/>
    </source>
</evidence>
<dbReference type="Pfam" id="PF00213">
    <property type="entry name" value="OSCP"/>
    <property type="match status" value="1"/>
</dbReference>
<comment type="caution">
    <text evidence="9">The sequence shown here is derived from an EMBL/GenBank/DDBJ whole genome shotgun (WGS) entry which is preliminary data.</text>
</comment>
<dbReference type="OrthoDB" id="9802471at2"/>
<dbReference type="InterPro" id="IPR000711">
    <property type="entry name" value="ATPase_OSCP/dsu"/>
</dbReference>
<comment type="function">
    <text evidence="8">F(1)F(0) ATP synthase produces ATP from ADP in the presence of a proton or sodium gradient. F-type ATPases consist of two structural domains, F(1) containing the extramembraneous catalytic core and F(0) containing the membrane proton channel, linked together by a central stalk and a peripheral stalk. During catalysis, ATP synthesis in the catalytic domain of F(1) is coupled via a rotary mechanism of the central stalk subunits to proton translocation.</text>
</comment>
<comment type="subcellular location">
    <subcellularLocation>
        <location evidence="8">Cell membrane</location>
        <topology evidence="8">Peripheral membrane protein</topology>
    </subcellularLocation>
    <subcellularLocation>
        <location evidence="1">Membrane</location>
    </subcellularLocation>
</comment>
<dbReference type="Gene3D" id="1.10.520.20">
    <property type="entry name" value="N-terminal domain of the delta subunit of the F1F0-ATP synthase"/>
    <property type="match status" value="1"/>
</dbReference>
<accession>Q0EZP0</accession>
<evidence type="ECO:0000256" key="3">
    <source>
        <dbReference type="ARBA" id="ARBA00022781"/>
    </source>
</evidence>
<evidence type="ECO:0000256" key="6">
    <source>
        <dbReference type="ARBA" id="ARBA00023196"/>
    </source>
</evidence>
<keyword evidence="10" id="KW-1185">Reference proteome</keyword>
<dbReference type="InterPro" id="IPR020781">
    <property type="entry name" value="ATPase_OSCP/d_CS"/>
</dbReference>
<dbReference type="NCBIfam" id="TIGR01145">
    <property type="entry name" value="ATP_synt_delta"/>
    <property type="match status" value="1"/>
</dbReference>
<dbReference type="RefSeq" id="WP_009850274.1">
    <property type="nucleotide sequence ID" value="NZ_DS022294.1"/>
</dbReference>
<keyword evidence="5 8" id="KW-0472">Membrane</keyword>
<comment type="similarity">
    <text evidence="8">Belongs to the ATPase delta chain family.</text>
</comment>
<name>Q0EZP0_9PROT</name>
<evidence type="ECO:0000256" key="7">
    <source>
        <dbReference type="ARBA" id="ARBA00023310"/>
    </source>
</evidence>
<dbReference type="PRINTS" id="PR00125">
    <property type="entry name" value="ATPASEDELTA"/>
</dbReference>
<sequence>MSTLAISRRYAQALFELIQEGSDLAEGLSKLAAVASVEEVRQTLVTPSIAAEVKIAILDKVCGGLSAELGRLLTLLGSKNKLELLPEINAMVEQLIRDSESEISAVVTSAVKLTAKTQSDITAALTKQSGRKVRLETALDASLLGGIVVHIGDRQIDYSVRSRLESMRKTMAG</sequence>
<dbReference type="SUPFAM" id="SSF47928">
    <property type="entry name" value="N-terminal domain of the delta subunit of the F1F0-ATP synthase"/>
    <property type="match status" value="1"/>
</dbReference>
<dbReference type="GO" id="GO:0045259">
    <property type="term" value="C:proton-transporting ATP synthase complex"/>
    <property type="evidence" value="ECO:0007669"/>
    <property type="project" value="UniProtKB-KW"/>
</dbReference>
<keyword evidence="2 8" id="KW-0813">Transport</keyword>
<dbReference type="InterPro" id="IPR026015">
    <property type="entry name" value="ATP_synth_OSCP/delta_N_sf"/>
</dbReference>
<dbReference type="GO" id="GO:0046933">
    <property type="term" value="F:proton-transporting ATP synthase activity, rotational mechanism"/>
    <property type="evidence" value="ECO:0007669"/>
    <property type="project" value="UniProtKB-UniRule"/>
</dbReference>
<dbReference type="EMBL" id="AATS01000006">
    <property type="protein sequence ID" value="EAU54664.1"/>
    <property type="molecule type" value="Genomic_DNA"/>
</dbReference>
<gene>
    <name evidence="8" type="primary">atpH</name>
    <name evidence="9" type="ORF">SPV1_13809</name>
</gene>
<dbReference type="InParanoid" id="Q0EZP0"/>
<evidence type="ECO:0000313" key="10">
    <source>
        <dbReference type="Proteomes" id="UP000005297"/>
    </source>
</evidence>
<dbReference type="AlphaFoldDB" id="Q0EZP0"/>
<dbReference type="STRING" id="314344.AL013_10230"/>
<evidence type="ECO:0000256" key="8">
    <source>
        <dbReference type="HAMAP-Rule" id="MF_01416"/>
    </source>
</evidence>
<organism evidence="9 10">
    <name type="scientific">Mariprofundus ferrooxydans PV-1</name>
    <dbReference type="NCBI Taxonomy" id="314345"/>
    <lineage>
        <taxon>Bacteria</taxon>
        <taxon>Pseudomonadati</taxon>
        <taxon>Pseudomonadota</taxon>
        <taxon>Candidatius Mariprofundia</taxon>
        <taxon>Mariprofundales</taxon>
        <taxon>Mariprofundaceae</taxon>
        <taxon>Mariprofundus</taxon>
    </lineage>
</organism>
<evidence type="ECO:0000256" key="2">
    <source>
        <dbReference type="ARBA" id="ARBA00022448"/>
    </source>
</evidence>
<comment type="function">
    <text evidence="8">This protein is part of the stalk that links CF(0) to CF(1). It either transmits conformational changes from CF(0) to CF(1) or is implicated in proton conduction.</text>
</comment>
<dbReference type="eggNOG" id="COG0712">
    <property type="taxonomic scope" value="Bacteria"/>
</dbReference>
<keyword evidence="3 8" id="KW-0375">Hydrogen ion transport</keyword>
<evidence type="ECO:0000256" key="4">
    <source>
        <dbReference type="ARBA" id="ARBA00023065"/>
    </source>
</evidence>
<dbReference type="Proteomes" id="UP000005297">
    <property type="component" value="Unassembled WGS sequence"/>
</dbReference>
<keyword evidence="6 8" id="KW-0139">CF(1)</keyword>
<dbReference type="HAMAP" id="MF_01416">
    <property type="entry name" value="ATP_synth_delta_bact"/>
    <property type="match status" value="1"/>
</dbReference>
<dbReference type="GO" id="GO:0005886">
    <property type="term" value="C:plasma membrane"/>
    <property type="evidence" value="ECO:0007669"/>
    <property type="project" value="UniProtKB-SubCell"/>
</dbReference>
<evidence type="ECO:0000313" key="9">
    <source>
        <dbReference type="EMBL" id="EAU54664.1"/>
    </source>
</evidence>
<dbReference type="FunCoup" id="Q0EZP0">
    <property type="interactions" value="365"/>
</dbReference>
<dbReference type="PANTHER" id="PTHR11910">
    <property type="entry name" value="ATP SYNTHASE DELTA CHAIN"/>
    <property type="match status" value="1"/>
</dbReference>
<keyword evidence="4 8" id="KW-0406">Ion transport</keyword>
<reference evidence="9 10" key="1">
    <citation type="submission" date="2006-09" db="EMBL/GenBank/DDBJ databases">
        <authorList>
            <person name="Emerson D."/>
            <person name="Ferriera S."/>
            <person name="Johnson J."/>
            <person name="Kravitz S."/>
            <person name="Halpern A."/>
            <person name="Remington K."/>
            <person name="Beeson K."/>
            <person name="Tran B."/>
            <person name="Rogers Y.-H."/>
            <person name="Friedman R."/>
            <person name="Venter J.C."/>
        </authorList>
    </citation>
    <scope>NUCLEOTIDE SEQUENCE [LARGE SCALE GENOMIC DNA]</scope>
    <source>
        <strain evidence="9 10">PV-1</strain>
    </source>
</reference>
<protein>
    <recommendedName>
        <fullName evidence="8">ATP synthase subunit delta</fullName>
    </recommendedName>
    <alternativeName>
        <fullName evidence="8">ATP synthase F(1) sector subunit delta</fullName>
    </alternativeName>
    <alternativeName>
        <fullName evidence="8">F-type ATPase subunit delta</fullName>
        <shortName evidence="8">F-ATPase subunit delta</shortName>
    </alternativeName>
</protein>
<dbReference type="PROSITE" id="PS00389">
    <property type="entry name" value="ATPASE_DELTA"/>
    <property type="match status" value="1"/>
</dbReference>
<proteinExistence type="inferred from homology"/>
<evidence type="ECO:0000256" key="5">
    <source>
        <dbReference type="ARBA" id="ARBA00023136"/>
    </source>
</evidence>
<dbReference type="HOGENOM" id="CLU_085114_4_1_0"/>